<feature type="compositionally biased region" description="Basic residues" evidence="3">
    <location>
        <begin position="709"/>
        <end position="720"/>
    </location>
</feature>
<dbReference type="AlphaFoldDB" id="A0AAV2JEE6"/>
<evidence type="ECO:0000256" key="3">
    <source>
        <dbReference type="SAM" id="MobiDB-lite"/>
    </source>
</evidence>
<keyword evidence="2" id="KW-0539">Nucleus</keyword>
<dbReference type="Proteomes" id="UP001497482">
    <property type="component" value="Chromosome 12"/>
</dbReference>
<feature type="domain" description="ELYS-like" evidence="4">
    <location>
        <begin position="201"/>
        <end position="372"/>
    </location>
</feature>
<feature type="compositionally biased region" description="Basic and acidic residues" evidence="3">
    <location>
        <begin position="686"/>
        <end position="703"/>
    </location>
</feature>
<feature type="region of interest" description="Disordered" evidence="3">
    <location>
        <begin position="680"/>
        <end position="720"/>
    </location>
</feature>
<accession>A0AAV2JEE6</accession>
<dbReference type="PANTHER" id="PTHR21583:SF8">
    <property type="entry name" value="PROTEIN ELYS"/>
    <property type="match status" value="1"/>
</dbReference>
<dbReference type="InterPro" id="IPR025151">
    <property type="entry name" value="ELYS_dom"/>
</dbReference>
<proteinExistence type="predicted"/>
<sequence>MLLELEAQWTDLLATNNIVSIIHGLRKNSDNDNADVDETLVTFSCWLQRTSEITKKELLSLCLSRGQGLWMFFNRYSCRRVRFLLQKLRNLLTLVHWVRRTAHSARCHEGKDIPLSTRRSCWPREQRDLQRHLWLGRLVEWWSLMGLLPKRPEPQGEKKIAQMWKEMRSSLDTSGRLNDSLIFALMTHLQPHSCPWSPESSGQPCYPPPSLKALLKLLLLPHADSQSVQGVFIYFILDIAKILQCKNDLYKSFCDTFSIPSSFSSQIRAFWMLDHGQVKTALEVLLSPRTALPRCSWQHRCIIKSLLWRKEHQMALRYMHLTNCAAESEEDVKLGTDVWLQNNCVSEAWALVKRNHTEKGETLEHFSKTCNECGFSAEASKYIPSGYEAKSESDNEVAALHLKEPVPCPLSALVYQAQREGVLSPELLLQLLTQAVRALTLPSVCTLREFTWPQTEHTEAKAESSEVFLSIEVPCVRSPSPSILEPRSEDYQDHQSFCTSPLGPAPGRRHVSFSSVSSLSPVRKDPAFSYESTVTLQQISALLIHDPGEEEDLSQAADESHERPPEGAVFTPLEQVYSQHRFYSTDCVSDLPSLPEEIIQTPTKCEKPKDNPSGRFQESEASLCESVQRDELQKCDDVEPPAEGVSSGVLLDHSEAAHMPDAALPISTVGPRELLSFSLLPYMPPPHHEGNQGKHKEPGEGRHAAGKLSVRKSRKSRRGK</sequence>
<dbReference type="Pfam" id="PF13934">
    <property type="entry name" value="ELYS"/>
    <property type="match status" value="1"/>
</dbReference>
<keyword evidence="6" id="KW-1185">Reference proteome</keyword>
<reference evidence="5 6" key="1">
    <citation type="submission" date="2024-04" db="EMBL/GenBank/DDBJ databases">
        <authorList>
            <person name="Waldvogel A.-M."/>
            <person name="Schoenle A."/>
        </authorList>
    </citation>
    <scope>NUCLEOTIDE SEQUENCE [LARGE SCALE GENOMIC DNA]</scope>
</reference>
<dbReference type="EMBL" id="OZ035834">
    <property type="protein sequence ID" value="CAL1575840.1"/>
    <property type="molecule type" value="Genomic_DNA"/>
</dbReference>
<evidence type="ECO:0000313" key="6">
    <source>
        <dbReference type="Proteomes" id="UP001497482"/>
    </source>
</evidence>
<evidence type="ECO:0000256" key="2">
    <source>
        <dbReference type="ARBA" id="ARBA00023242"/>
    </source>
</evidence>
<organism evidence="5 6">
    <name type="scientific">Knipowitschia caucasica</name>
    <name type="common">Caucasian dwarf goby</name>
    <name type="synonym">Pomatoschistus caucasicus</name>
    <dbReference type="NCBI Taxonomy" id="637954"/>
    <lineage>
        <taxon>Eukaryota</taxon>
        <taxon>Metazoa</taxon>
        <taxon>Chordata</taxon>
        <taxon>Craniata</taxon>
        <taxon>Vertebrata</taxon>
        <taxon>Euteleostomi</taxon>
        <taxon>Actinopterygii</taxon>
        <taxon>Neopterygii</taxon>
        <taxon>Teleostei</taxon>
        <taxon>Neoteleostei</taxon>
        <taxon>Acanthomorphata</taxon>
        <taxon>Gobiaria</taxon>
        <taxon>Gobiiformes</taxon>
        <taxon>Gobioidei</taxon>
        <taxon>Gobiidae</taxon>
        <taxon>Gobiinae</taxon>
        <taxon>Knipowitschia</taxon>
    </lineage>
</organism>
<dbReference type="PANTHER" id="PTHR21583">
    <property type="entry name" value="ELYS PROTEIN"/>
    <property type="match status" value="1"/>
</dbReference>
<gene>
    <name evidence="5" type="ORF">KC01_LOCUS7329</name>
</gene>
<evidence type="ECO:0000259" key="4">
    <source>
        <dbReference type="Pfam" id="PF13934"/>
    </source>
</evidence>
<dbReference type="InterPro" id="IPR052620">
    <property type="entry name" value="ELYS/MEL-28_NucAsmblyFactor"/>
</dbReference>
<dbReference type="GO" id="GO:0005634">
    <property type="term" value="C:nucleus"/>
    <property type="evidence" value="ECO:0007669"/>
    <property type="project" value="UniProtKB-SubCell"/>
</dbReference>
<evidence type="ECO:0000256" key="1">
    <source>
        <dbReference type="ARBA" id="ARBA00004123"/>
    </source>
</evidence>
<name>A0AAV2JEE6_KNICA</name>
<comment type="subcellular location">
    <subcellularLocation>
        <location evidence="1">Nucleus</location>
    </subcellularLocation>
</comment>
<evidence type="ECO:0000313" key="5">
    <source>
        <dbReference type="EMBL" id="CAL1575840.1"/>
    </source>
</evidence>
<protein>
    <recommendedName>
        <fullName evidence="4">ELYS-like domain-containing protein</fullName>
    </recommendedName>
</protein>